<evidence type="ECO:0000256" key="1">
    <source>
        <dbReference type="SAM" id="MobiDB-lite"/>
    </source>
</evidence>
<proteinExistence type="predicted"/>
<feature type="compositionally biased region" description="Basic and acidic residues" evidence="1">
    <location>
        <begin position="63"/>
        <end position="79"/>
    </location>
</feature>
<dbReference type="Pfam" id="PF04773">
    <property type="entry name" value="FecR"/>
    <property type="match status" value="1"/>
</dbReference>
<dbReference type="InterPro" id="IPR032508">
    <property type="entry name" value="FecR_C"/>
</dbReference>
<protein>
    <submittedName>
        <fullName evidence="5">Ferric-dicitrate binding protein FerR, regulates iron transport through sigma-19</fullName>
    </submittedName>
</protein>
<dbReference type="Proteomes" id="UP000199403">
    <property type="component" value="Unassembled WGS sequence"/>
</dbReference>
<dbReference type="InterPro" id="IPR012373">
    <property type="entry name" value="Ferrdict_sens_TM"/>
</dbReference>
<dbReference type="AlphaFoldDB" id="A0A1H6UIA0"/>
<evidence type="ECO:0000256" key="2">
    <source>
        <dbReference type="SAM" id="Phobius"/>
    </source>
</evidence>
<accession>A0A1H6UIA0</accession>
<evidence type="ECO:0000313" key="5">
    <source>
        <dbReference type="EMBL" id="SEI92051.1"/>
    </source>
</evidence>
<dbReference type="Pfam" id="PF16344">
    <property type="entry name" value="FecR_C"/>
    <property type="match status" value="1"/>
</dbReference>
<gene>
    <name evidence="5" type="ORF">SAMN05192553_101852</name>
</gene>
<dbReference type="Gene3D" id="3.55.50.30">
    <property type="match status" value="1"/>
</dbReference>
<dbReference type="EMBL" id="FNZH01000001">
    <property type="protein sequence ID" value="SEI92051.1"/>
    <property type="molecule type" value="Genomic_DNA"/>
</dbReference>
<keyword evidence="2" id="KW-1133">Transmembrane helix</keyword>
<keyword evidence="2" id="KW-0472">Membrane</keyword>
<feature type="domain" description="Protein FecR C-terminal" evidence="4">
    <location>
        <begin position="269"/>
        <end position="336"/>
    </location>
</feature>
<feature type="region of interest" description="Disordered" evidence="1">
    <location>
        <begin position="51"/>
        <end position="82"/>
    </location>
</feature>
<keyword evidence="2" id="KW-0812">Transmembrane</keyword>
<evidence type="ECO:0000259" key="4">
    <source>
        <dbReference type="Pfam" id="PF16344"/>
    </source>
</evidence>
<feature type="transmembrane region" description="Helical" evidence="2">
    <location>
        <begin position="88"/>
        <end position="105"/>
    </location>
</feature>
<evidence type="ECO:0000259" key="3">
    <source>
        <dbReference type="Pfam" id="PF04773"/>
    </source>
</evidence>
<dbReference type="InterPro" id="IPR006860">
    <property type="entry name" value="FecR"/>
</dbReference>
<dbReference type="PANTHER" id="PTHR30273:SF2">
    <property type="entry name" value="PROTEIN FECR"/>
    <property type="match status" value="1"/>
</dbReference>
<dbReference type="OrthoDB" id="1099916at2"/>
<name>A0A1H6UIA0_9BACT</name>
<dbReference type="STRING" id="1416801.SAMN05192553_101852"/>
<dbReference type="Gene3D" id="2.60.120.1440">
    <property type="match status" value="1"/>
</dbReference>
<dbReference type="GO" id="GO:0016989">
    <property type="term" value="F:sigma factor antagonist activity"/>
    <property type="evidence" value="ECO:0007669"/>
    <property type="project" value="TreeGrafter"/>
</dbReference>
<organism evidence="5 6">
    <name type="scientific">Cyclobacterium xiamenense</name>
    <dbReference type="NCBI Taxonomy" id="1297121"/>
    <lineage>
        <taxon>Bacteria</taxon>
        <taxon>Pseudomonadati</taxon>
        <taxon>Bacteroidota</taxon>
        <taxon>Cytophagia</taxon>
        <taxon>Cytophagales</taxon>
        <taxon>Cyclobacteriaceae</taxon>
        <taxon>Cyclobacterium</taxon>
    </lineage>
</organism>
<evidence type="ECO:0000313" key="6">
    <source>
        <dbReference type="Proteomes" id="UP000199403"/>
    </source>
</evidence>
<sequence length="341" mass="38446">MKSFNQNWKDFHEGKLSKSQAREFITYLDSPDGNRDFQQLLKIVWGTEANAGQKGMGLPGKPEPPEPGKRLDRSAESQRKQSRTPRRIATWLRYAASLVFFLLMLREIGFMNEAADTQNSSDKKEQAAWVVKSNPKGRKSKILLPDSSLVFLNAGSELSYPRNFTENRQVLLRGEAFFDVKKYKQQPFLVKTAHVTTTVLGTSFNINTDYLESTEIALATGKISIRNDYTGKDMLLRPGEASLVSRGEQPMKKFTVDPAKIPLWTEGVLHFEKEPFVLVKNKLENWYGVEIAVNGPVPDVKCSGTFEKQAYLSDVLAVLAHSVRFSFDIDGKNVVIYPISS</sequence>
<feature type="domain" description="FecR protein" evidence="3">
    <location>
        <begin position="136"/>
        <end position="223"/>
    </location>
</feature>
<dbReference type="PANTHER" id="PTHR30273">
    <property type="entry name" value="PERIPLASMIC SIGNAL SENSOR AND SIGMA FACTOR ACTIVATOR FECR-RELATED"/>
    <property type="match status" value="1"/>
</dbReference>
<reference evidence="6" key="1">
    <citation type="submission" date="2016-10" db="EMBL/GenBank/DDBJ databases">
        <authorList>
            <person name="Varghese N."/>
            <person name="Submissions S."/>
        </authorList>
    </citation>
    <scope>NUCLEOTIDE SEQUENCE [LARGE SCALE GENOMIC DNA]</scope>
    <source>
        <strain evidence="6">IBRC-M 10761</strain>
    </source>
</reference>
<dbReference type="RefSeq" id="WP_092169804.1">
    <property type="nucleotide sequence ID" value="NZ_FNZH01000001.1"/>
</dbReference>
<keyword evidence="6" id="KW-1185">Reference proteome</keyword>
<dbReference type="PIRSF" id="PIRSF018266">
    <property type="entry name" value="FecR"/>
    <property type="match status" value="1"/>
</dbReference>